<dbReference type="Pfam" id="PF00581">
    <property type="entry name" value="Rhodanese"/>
    <property type="match status" value="1"/>
</dbReference>
<dbReference type="OrthoDB" id="102559at2759"/>
<proteinExistence type="predicted"/>
<reference evidence="2" key="1">
    <citation type="submission" date="2021-06" db="EMBL/GenBank/DDBJ databases">
        <authorList>
            <person name="Kallberg Y."/>
            <person name="Tangrot J."/>
            <person name="Rosling A."/>
        </authorList>
    </citation>
    <scope>NUCLEOTIDE SEQUENCE</scope>
    <source>
        <strain evidence="2">IA702</strain>
    </source>
</reference>
<dbReference type="GO" id="GO:0005634">
    <property type="term" value="C:nucleus"/>
    <property type="evidence" value="ECO:0007669"/>
    <property type="project" value="TreeGrafter"/>
</dbReference>
<protein>
    <submittedName>
        <fullName evidence="2">2865_t:CDS:1</fullName>
    </submittedName>
</protein>
<organism evidence="2 3">
    <name type="scientific">Paraglomus occultum</name>
    <dbReference type="NCBI Taxonomy" id="144539"/>
    <lineage>
        <taxon>Eukaryota</taxon>
        <taxon>Fungi</taxon>
        <taxon>Fungi incertae sedis</taxon>
        <taxon>Mucoromycota</taxon>
        <taxon>Glomeromycotina</taxon>
        <taxon>Glomeromycetes</taxon>
        <taxon>Paraglomerales</taxon>
        <taxon>Paraglomeraceae</taxon>
        <taxon>Paraglomus</taxon>
    </lineage>
</organism>
<dbReference type="PANTHER" id="PTHR10828:SF38">
    <property type="entry name" value="ARSENICAL-RESISTANCE PROTEIN 2-RELATED"/>
    <property type="match status" value="1"/>
</dbReference>
<dbReference type="Gene3D" id="3.40.250.10">
    <property type="entry name" value="Rhodanese-like domain"/>
    <property type="match status" value="1"/>
</dbReference>
<dbReference type="InterPro" id="IPR001763">
    <property type="entry name" value="Rhodanese-like_dom"/>
</dbReference>
<dbReference type="Proteomes" id="UP000789572">
    <property type="component" value="Unassembled WGS sequence"/>
</dbReference>
<feature type="domain" description="Rhodanese" evidence="1">
    <location>
        <begin position="13"/>
        <end position="112"/>
    </location>
</feature>
<dbReference type="GO" id="GO:0004792">
    <property type="term" value="F:thiosulfate-cyanide sulfurtransferase activity"/>
    <property type="evidence" value="ECO:0007669"/>
    <property type="project" value="InterPro"/>
</dbReference>
<dbReference type="GO" id="GO:0004725">
    <property type="term" value="F:protein tyrosine phosphatase activity"/>
    <property type="evidence" value="ECO:0007669"/>
    <property type="project" value="TreeGrafter"/>
</dbReference>
<evidence type="ECO:0000259" key="1">
    <source>
        <dbReference type="PROSITE" id="PS50206"/>
    </source>
</evidence>
<dbReference type="PROSITE" id="PS00380">
    <property type="entry name" value="RHODANESE_1"/>
    <property type="match status" value="1"/>
</dbReference>
<evidence type="ECO:0000313" key="2">
    <source>
        <dbReference type="EMBL" id="CAG8647817.1"/>
    </source>
</evidence>
<dbReference type="SUPFAM" id="SSF52821">
    <property type="entry name" value="Rhodanese/Cell cycle control phosphatase"/>
    <property type="match status" value="1"/>
</dbReference>
<evidence type="ECO:0000313" key="3">
    <source>
        <dbReference type="Proteomes" id="UP000789572"/>
    </source>
</evidence>
<dbReference type="SMART" id="SM00450">
    <property type="entry name" value="RHOD"/>
    <property type="match status" value="1"/>
</dbReference>
<feature type="non-terminal residue" evidence="2">
    <location>
        <position position="128"/>
    </location>
</feature>
<dbReference type="PROSITE" id="PS50206">
    <property type="entry name" value="RHODANESE_3"/>
    <property type="match status" value="1"/>
</dbReference>
<gene>
    <name evidence="2" type="ORF">POCULU_LOCUS9783</name>
</gene>
<accession>A0A9N9H044</accession>
<dbReference type="PANTHER" id="PTHR10828">
    <property type="entry name" value="M-PHASE INDUCER PHOSPHATASE DUAL SPECIFICITY PHOSPHATASE CDC25"/>
    <property type="match status" value="1"/>
</dbReference>
<name>A0A9N9H044_9GLOM</name>
<dbReference type="GO" id="GO:0005737">
    <property type="term" value="C:cytoplasm"/>
    <property type="evidence" value="ECO:0007669"/>
    <property type="project" value="TreeGrafter"/>
</dbReference>
<sequence length="128" mass="14826">NLAKLIKDQTKEPGKDYLIIDVRDEDFKSGHIPGAINIPSHTMADEVNNLIDTYRQVPQIFFHCALSQRRGPSSARVYSETLSQKSTETSQKVQILRGGFVLWQEKYKDDPELIADYDKDVWEQMVYY</sequence>
<comment type="caution">
    <text evidence="2">The sequence shown here is derived from an EMBL/GenBank/DDBJ whole genome shotgun (WGS) entry which is preliminary data.</text>
</comment>
<dbReference type="EMBL" id="CAJVPJ010004045">
    <property type="protein sequence ID" value="CAG8647817.1"/>
    <property type="molecule type" value="Genomic_DNA"/>
</dbReference>
<dbReference type="InterPro" id="IPR036873">
    <property type="entry name" value="Rhodanese-like_dom_sf"/>
</dbReference>
<keyword evidence="3" id="KW-1185">Reference proteome</keyword>
<dbReference type="InterPro" id="IPR001307">
    <property type="entry name" value="Thiosulphate_STrfase_CS"/>
</dbReference>
<dbReference type="AlphaFoldDB" id="A0A9N9H044"/>